<dbReference type="Gene3D" id="3.30.450.40">
    <property type="match status" value="1"/>
</dbReference>
<dbReference type="PROSITE" id="PS51078">
    <property type="entry name" value="ICLR_ED"/>
    <property type="match status" value="1"/>
</dbReference>
<dbReference type="InterPro" id="IPR029016">
    <property type="entry name" value="GAF-like_dom_sf"/>
</dbReference>
<dbReference type="Proteomes" id="UP000523007">
    <property type="component" value="Unassembled WGS sequence"/>
</dbReference>
<organism evidence="6 7">
    <name type="scientific">Lipingzhangella halophila</name>
    <dbReference type="NCBI Taxonomy" id="1783352"/>
    <lineage>
        <taxon>Bacteria</taxon>
        <taxon>Bacillati</taxon>
        <taxon>Actinomycetota</taxon>
        <taxon>Actinomycetes</taxon>
        <taxon>Streptosporangiales</taxon>
        <taxon>Nocardiopsidaceae</taxon>
        <taxon>Lipingzhangella</taxon>
    </lineage>
</organism>
<dbReference type="Pfam" id="PF01614">
    <property type="entry name" value="IclR_C"/>
    <property type="match status" value="1"/>
</dbReference>
<evidence type="ECO:0000256" key="3">
    <source>
        <dbReference type="ARBA" id="ARBA00023163"/>
    </source>
</evidence>
<evidence type="ECO:0000259" key="5">
    <source>
        <dbReference type="PROSITE" id="PS51078"/>
    </source>
</evidence>
<dbReference type="InterPro" id="IPR005471">
    <property type="entry name" value="Tscrpt_reg_IclR_N"/>
</dbReference>
<feature type="domain" description="HTH iclR-type" evidence="4">
    <location>
        <begin position="1"/>
        <end position="59"/>
    </location>
</feature>
<dbReference type="Gene3D" id="1.10.10.10">
    <property type="entry name" value="Winged helix-like DNA-binding domain superfamily/Winged helix DNA-binding domain"/>
    <property type="match status" value="1"/>
</dbReference>
<dbReference type="InterPro" id="IPR036390">
    <property type="entry name" value="WH_DNA-bd_sf"/>
</dbReference>
<keyword evidence="7" id="KW-1185">Reference proteome</keyword>
<evidence type="ECO:0000313" key="6">
    <source>
        <dbReference type="EMBL" id="MBB4932835.1"/>
    </source>
</evidence>
<accession>A0A7W7W4K5</accession>
<dbReference type="SMART" id="SM00346">
    <property type="entry name" value="HTH_ICLR"/>
    <property type="match status" value="1"/>
</dbReference>
<dbReference type="GO" id="GO:0003700">
    <property type="term" value="F:DNA-binding transcription factor activity"/>
    <property type="evidence" value="ECO:0007669"/>
    <property type="project" value="TreeGrafter"/>
</dbReference>
<dbReference type="EMBL" id="JACHJT010000001">
    <property type="protein sequence ID" value="MBB4932835.1"/>
    <property type="molecule type" value="Genomic_DNA"/>
</dbReference>
<evidence type="ECO:0000256" key="1">
    <source>
        <dbReference type="ARBA" id="ARBA00023015"/>
    </source>
</evidence>
<reference evidence="6 7" key="1">
    <citation type="submission" date="2020-08" db="EMBL/GenBank/DDBJ databases">
        <title>Sequencing the genomes of 1000 actinobacteria strains.</title>
        <authorList>
            <person name="Klenk H.-P."/>
        </authorList>
    </citation>
    <scope>NUCLEOTIDE SEQUENCE [LARGE SCALE GENOMIC DNA]</scope>
    <source>
        <strain evidence="6 7">DSM 102030</strain>
    </source>
</reference>
<dbReference type="InterPro" id="IPR036388">
    <property type="entry name" value="WH-like_DNA-bd_sf"/>
</dbReference>
<dbReference type="PANTHER" id="PTHR30136:SF24">
    <property type="entry name" value="HTH-TYPE TRANSCRIPTIONAL REPRESSOR ALLR"/>
    <property type="match status" value="1"/>
</dbReference>
<protein>
    <submittedName>
        <fullName evidence="6">DNA-binding IclR family transcriptional regulator</fullName>
    </submittedName>
</protein>
<dbReference type="PROSITE" id="PS51077">
    <property type="entry name" value="HTH_ICLR"/>
    <property type="match status" value="1"/>
</dbReference>
<dbReference type="Pfam" id="PF09339">
    <property type="entry name" value="HTH_IclR"/>
    <property type="match status" value="1"/>
</dbReference>
<feature type="domain" description="IclR-ED" evidence="5">
    <location>
        <begin position="60"/>
        <end position="242"/>
    </location>
</feature>
<keyword evidence="1" id="KW-0805">Transcription regulation</keyword>
<evidence type="ECO:0000259" key="4">
    <source>
        <dbReference type="PROSITE" id="PS51077"/>
    </source>
</evidence>
<gene>
    <name evidence="6" type="ORF">F4561_003655</name>
</gene>
<dbReference type="InterPro" id="IPR014757">
    <property type="entry name" value="Tscrpt_reg_IclR_C"/>
</dbReference>
<evidence type="ECO:0000256" key="2">
    <source>
        <dbReference type="ARBA" id="ARBA00023125"/>
    </source>
</evidence>
<dbReference type="AlphaFoldDB" id="A0A7W7W4K5"/>
<proteinExistence type="predicted"/>
<dbReference type="SUPFAM" id="SSF46785">
    <property type="entry name" value="Winged helix' DNA-binding domain"/>
    <property type="match status" value="1"/>
</dbReference>
<dbReference type="SUPFAM" id="SSF55781">
    <property type="entry name" value="GAF domain-like"/>
    <property type="match status" value="1"/>
</dbReference>
<keyword evidence="2 6" id="KW-0238">DNA-binding</keyword>
<sequence length="249" mass="26799">MTQRALRLLAAFDTDHVALTLSALARRADLPVATCHRLVGELVAWGALTKVDGRYRIGHRIWYLGLLAPVHRDLSEIANPFMQDVLQVTKNVVNLFVLDGDQALLLERISSTQVGPAVLRVGDHVGPHATAGGKVLLAHARPDVVDRALRAPHRYTRNTLVGAESLRRELVLVRRHGYATTVEEVAPGTSGLAIPVAGHDGTVFAALGVVIVGNRVNPRPLVPVLQIAARGIARQVRLAAGYGHESLAE</sequence>
<dbReference type="GO" id="GO:0003677">
    <property type="term" value="F:DNA binding"/>
    <property type="evidence" value="ECO:0007669"/>
    <property type="project" value="UniProtKB-KW"/>
</dbReference>
<dbReference type="PANTHER" id="PTHR30136">
    <property type="entry name" value="HELIX-TURN-HELIX TRANSCRIPTIONAL REGULATOR, ICLR FAMILY"/>
    <property type="match status" value="1"/>
</dbReference>
<name>A0A7W7W4K5_9ACTN</name>
<comment type="caution">
    <text evidence="6">The sequence shown here is derived from an EMBL/GenBank/DDBJ whole genome shotgun (WGS) entry which is preliminary data.</text>
</comment>
<evidence type="ECO:0000313" key="7">
    <source>
        <dbReference type="Proteomes" id="UP000523007"/>
    </source>
</evidence>
<keyword evidence="3" id="KW-0804">Transcription</keyword>
<dbReference type="GO" id="GO:0045892">
    <property type="term" value="P:negative regulation of DNA-templated transcription"/>
    <property type="evidence" value="ECO:0007669"/>
    <property type="project" value="TreeGrafter"/>
</dbReference>
<dbReference type="InterPro" id="IPR050707">
    <property type="entry name" value="HTH_MetabolicPath_Reg"/>
</dbReference>